<dbReference type="AlphaFoldDB" id="A0A835QYG9"/>
<evidence type="ECO:0000313" key="3">
    <source>
        <dbReference type="Proteomes" id="UP000639772"/>
    </source>
</evidence>
<accession>A0A835QYG9</accession>
<dbReference type="EMBL" id="JADCNM010000005">
    <property type="protein sequence ID" value="KAG0482121.1"/>
    <property type="molecule type" value="Genomic_DNA"/>
</dbReference>
<sequence length="86" mass="10415">MMNAKKKWINLLGRKRSAGELKEQFDGIQKLIKEINGKIKDEDEMREKEDKKKKEKNVKKDKEIEKNIAEEENEIEEKEIKEEERR</sequence>
<reference evidence="2 3" key="1">
    <citation type="journal article" date="2020" name="Nat. Food">
        <title>A phased Vanilla planifolia genome enables genetic improvement of flavour and production.</title>
        <authorList>
            <person name="Hasing T."/>
            <person name="Tang H."/>
            <person name="Brym M."/>
            <person name="Khazi F."/>
            <person name="Huang T."/>
            <person name="Chambers A.H."/>
        </authorList>
    </citation>
    <scope>NUCLEOTIDE SEQUENCE [LARGE SCALE GENOMIC DNA]</scope>
    <source>
        <tissue evidence="2">Leaf</tissue>
    </source>
</reference>
<feature type="region of interest" description="Disordered" evidence="1">
    <location>
        <begin position="40"/>
        <end position="86"/>
    </location>
</feature>
<feature type="compositionally biased region" description="Basic and acidic residues" evidence="1">
    <location>
        <begin position="40"/>
        <end position="69"/>
    </location>
</feature>
<protein>
    <submittedName>
        <fullName evidence="2">Uncharacterized protein</fullName>
    </submittedName>
</protein>
<evidence type="ECO:0000256" key="1">
    <source>
        <dbReference type="SAM" id="MobiDB-lite"/>
    </source>
</evidence>
<organism evidence="2 3">
    <name type="scientific">Vanilla planifolia</name>
    <name type="common">Vanilla</name>
    <dbReference type="NCBI Taxonomy" id="51239"/>
    <lineage>
        <taxon>Eukaryota</taxon>
        <taxon>Viridiplantae</taxon>
        <taxon>Streptophyta</taxon>
        <taxon>Embryophyta</taxon>
        <taxon>Tracheophyta</taxon>
        <taxon>Spermatophyta</taxon>
        <taxon>Magnoliopsida</taxon>
        <taxon>Liliopsida</taxon>
        <taxon>Asparagales</taxon>
        <taxon>Orchidaceae</taxon>
        <taxon>Vanilloideae</taxon>
        <taxon>Vanilleae</taxon>
        <taxon>Vanilla</taxon>
    </lineage>
</organism>
<comment type="caution">
    <text evidence="2">The sequence shown here is derived from an EMBL/GenBank/DDBJ whole genome shotgun (WGS) entry which is preliminary data.</text>
</comment>
<name>A0A835QYG9_VANPL</name>
<evidence type="ECO:0000313" key="2">
    <source>
        <dbReference type="EMBL" id="KAG0482121.1"/>
    </source>
</evidence>
<proteinExistence type="predicted"/>
<gene>
    <name evidence="2" type="ORF">HPP92_010205</name>
</gene>
<dbReference type="Proteomes" id="UP000639772">
    <property type="component" value="Unassembled WGS sequence"/>
</dbReference>